<dbReference type="InterPro" id="IPR000595">
    <property type="entry name" value="cNMP-bd_dom"/>
</dbReference>
<dbReference type="SMART" id="SM00450">
    <property type="entry name" value="RHOD"/>
    <property type="match status" value="1"/>
</dbReference>
<dbReference type="SMART" id="SM00100">
    <property type="entry name" value="cNMP"/>
    <property type="match status" value="2"/>
</dbReference>
<dbReference type="PANTHER" id="PTHR24567:SF74">
    <property type="entry name" value="HTH-TYPE TRANSCRIPTIONAL REGULATOR ARCR"/>
    <property type="match status" value="1"/>
</dbReference>
<keyword evidence="4" id="KW-1185">Reference proteome</keyword>
<dbReference type="InterPro" id="IPR001763">
    <property type="entry name" value="Rhodanese-like_dom"/>
</dbReference>
<feature type="domain" description="Cyclic nucleotide-binding" evidence="1">
    <location>
        <begin position="24"/>
        <end position="120"/>
    </location>
</feature>
<gene>
    <name evidence="3" type="ORF">FKG94_09945</name>
</gene>
<dbReference type="GO" id="GO:0003700">
    <property type="term" value="F:DNA-binding transcription factor activity"/>
    <property type="evidence" value="ECO:0007669"/>
    <property type="project" value="TreeGrafter"/>
</dbReference>
<dbReference type="SUPFAM" id="SSF52821">
    <property type="entry name" value="Rhodanese/Cell cycle control phosphatase"/>
    <property type="match status" value="1"/>
</dbReference>
<organism evidence="3 4">
    <name type="scientific">Exilibacterium tricleocarpae</name>
    <dbReference type="NCBI Taxonomy" id="2591008"/>
    <lineage>
        <taxon>Bacteria</taxon>
        <taxon>Pseudomonadati</taxon>
        <taxon>Pseudomonadota</taxon>
        <taxon>Gammaproteobacteria</taxon>
        <taxon>Cellvibrionales</taxon>
        <taxon>Cellvibrionaceae</taxon>
        <taxon>Exilibacterium</taxon>
    </lineage>
</organism>
<dbReference type="AlphaFoldDB" id="A0A545TUW3"/>
<evidence type="ECO:0000259" key="2">
    <source>
        <dbReference type="PROSITE" id="PS50206"/>
    </source>
</evidence>
<dbReference type="Pfam" id="PF00027">
    <property type="entry name" value="cNMP_binding"/>
    <property type="match status" value="1"/>
</dbReference>
<sequence length="379" mass="41572">MLNAPQSGPVPSRPELALTRSLVPLKSMSENHLAALLDTGAVLTVCAGQVLFERDSRDATHVYLLHGDVALADGAGRSTIASARTQLYPLAHRRRRAATAVAKTDCSILRLDSEALDKLLAWSQISEYLLVDIAYQRDLDEDVDWMMTVLKSNLFFKVPPINVQQIFSRLSPMVVDAGEVILRQGEIGDGCYFIKEGSASVTRSPDGVSKPLPLADIGPGRCFGEDALVNAAVRNATVTMQTGGVVMRLEKKDFILLLREPEVDTLEGSQLAGEVAAGTVMIDVRTEEEYARSHVHRAVNIPLNLLRIKSRLLNQATRYVIYCNTGRRGRAAAYLLNQQGFQTLALAEGIHALDAESWARLRETEHSYVLRNGQVVQGQ</sequence>
<dbReference type="InterPro" id="IPR018490">
    <property type="entry name" value="cNMP-bd_dom_sf"/>
</dbReference>
<dbReference type="PROSITE" id="PS50206">
    <property type="entry name" value="RHODANESE_3"/>
    <property type="match status" value="1"/>
</dbReference>
<dbReference type="Gene3D" id="2.60.120.10">
    <property type="entry name" value="Jelly Rolls"/>
    <property type="match status" value="2"/>
</dbReference>
<dbReference type="SUPFAM" id="SSF51206">
    <property type="entry name" value="cAMP-binding domain-like"/>
    <property type="match status" value="2"/>
</dbReference>
<proteinExistence type="predicted"/>
<dbReference type="RefSeq" id="WP_142904061.1">
    <property type="nucleotide sequence ID" value="NZ_ML660091.1"/>
</dbReference>
<dbReference type="GO" id="GO:0005829">
    <property type="term" value="C:cytosol"/>
    <property type="evidence" value="ECO:0007669"/>
    <property type="project" value="TreeGrafter"/>
</dbReference>
<accession>A0A545TUW3</accession>
<dbReference type="InterPro" id="IPR036873">
    <property type="entry name" value="Rhodanese-like_dom_sf"/>
</dbReference>
<evidence type="ECO:0000313" key="3">
    <source>
        <dbReference type="EMBL" id="TQV81008.1"/>
    </source>
</evidence>
<dbReference type="Gene3D" id="3.40.250.10">
    <property type="entry name" value="Rhodanese-like domain"/>
    <property type="match status" value="1"/>
</dbReference>
<evidence type="ECO:0000313" key="4">
    <source>
        <dbReference type="Proteomes" id="UP000319732"/>
    </source>
</evidence>
<dbReference type="EMBL" id="VHSG01000009">
    <property type="protein sequence ID" value="TQV81008.1"/>
    <property type="molecule type" value="Genomic_DNA"/>
</dbReference>
<reference evidence="3 4" key="1">
    <citation type="submission" date="2019-06" db="EMBL/GenBank/DDBJ databases">
        <title>Whole genome sequence for Cellvibrionaceae sp. R142.</title>
        <authorList>
            <person name="Wang G."/>
        </authorList>
    </citation>
    <scope>NUCLEOTIDE SEQUENCE [LARGE SCALE GENOMIC DNA]</scope>
    <source>
        <strain evidence="3 4">R142</strain>
    </source>
</reference>
<dbReference type="Proteomes" id="UP000319732">
    <property type="component" value="Unassembled WGS sequence"/>
</dbReference>
<dbReference type="InterPro" id="IPR050397">
    <property type="entry name" value="Env_Response_Regulators"/>
</dbReference>
<dbReference type="Pfam" id="PF00581">
    <property type="entry name" value="Rhodanese"/>
    <property type="match status" value="1"/>
</dbReference>
<evidence type="ECO:0000259" key="1">
    <source>
        <dbReference type="PROSITE" id="PS50042"/>
    </source>
</evidence>
<dbReference type="OrthoDB" id="9814704at2"/>
<protein>
    <submittedName>
        <fullName evidence="3">Cyclic nucleotide-binding domain-containing protein</fullName>
    </submittedName>
</protein>
<dbReference type="InterPro" id="IPR014710">
    <property type="entry name" value="RmlC-like_jellyroll"/>
</dbReference>
<feature type="domain" description="Cyclic nucleotide-binding" evidence="1">
    <location>
        <begin position="154"/>
        <end position="258"/>
    </location>
</feature>
<name>A0A545TUW3_9GAMM</name>
<comment type="caution">
    <text evidence="3">The sequence shown here is derived from an EMBL/GenBank/DDBJ whole genome shotgun (WGS) entry which is preliminary data.</text>
</comment>
<feature type="domain" description="Rhodanese" evidence="2">
    <location>
        <begin position="275"/>
        <end position="358"/>
    </location>
</feature>
<dbReference type="PROSITE" id="PS50042">
    <property type="entry name" value="CNMP_BINDING_3"/>
    <property type="match status" value="2"/>
</dbReference>
<dbReference type="CDD" id="cd00038">
    <property type="entry name" value="CAP_ED"/>
    <property type="match status" value="1"/>
</dbReference>
<dbReference type="CDD" id="cd00158">
    <property type="entry name" value="RHOD"/>
    <property type="match status" value="1"/>
</dbReference>
<dbReference type="PANTHER" id="PTHR24567">
    <property type="entry name" value="CRP FAMILY TRANSCRIPTIONAL REGULATORY PROTEIN"/>
    <property type="match status" value="1"/>
</dbReference>